<evidence type="ECO:0000256" key="4">
    <source>
        <dbReference type="ARBA" id="ARBA00004798"/>
    </source>
</evidence>
<dbReference type="GO" id="GO:0005737">
    <property type="term" value="C:cytoplasm"/>
    <property type="evidence" value="ECO:0007669"/>
    <property type="project" value="InterPro"/>
</dbReference>
<dbReference type="Gene3D" id="3.40.1450.10">
    <property type="entry name" value="BPG-independent phosphoglycerate mutase, domain B"/>
    <property type="match status" value="1"/>
</dbReference>
<comment type="pathway">
    <text evidence="4">Carbohydrate degradation; glycolysis; pyruvate from D-glyceraldehyde 3-phosphate: step 3/5.</text>
</comment>
<dbReference type="PIRSF" id="PIRSF001492">
    <property type="entry name" value="IPGAM"/>
    <property type="match status" value="1"/>
</dbReference>
<dbReference type="InterPro" id="IPR011258">
    <property type="entry name" value="BPG-indep_PGM_N"/>
</dbReference>
<feature type="binding site" evidence="14">
    <location>
        <position position="431"/>
    </location>
    <ligand>
        <name>Mn(2+)</name>
        <dbReference type="ChEBI" id="CHEBI:29035"/>
        <label>2</label>
    </ligand>
</feature>
<evidence type="ECO:0000256" key="13">
    <source>
        <dbReference type="PIRSR" id="PIRSR001492-1"/>
    </source>
</evidence>
<dbReference type="Pfam" id="PF01676">
    <property type="entry name" value="Metalloenzyme"/>
    <property type="match status" value="1"/>
</dbReference>
<keyword evidence="9 14" id="KW-0464">Manganese</keyword>
<evidence type="ECO:0000256" key="7">
    <source>
        <dbReference type="ARBA" id="ARBA00022723"/>
    </source>
</evidence>
<feature type="binding site" evidence="14">
    <location>
        <position position="14"/>
    </location>
    <ligand>
        <name>Mn(2+)</name>
        <dbReference type="ChEBI" id="CHEBI:29035"/>
        <label>2</label>
    </ligand>
</feature>
<comment type="catalytic activity">
    <reaction evidence="1">
        <text>(2R)-2-phosphoglycerate = (2R)-3-phosphoglycerate</text>
        <dbReference type="Rhea" id="RHEA:15901"/>
        <dbReference type="ChEBI" id="CHEBI:58272"/>
        <dbReference type="ChEBI" id="CHEBI:58289"/>
        <dbReference type="EC" id="5.4.2.12"/>
    </reaction>
</comment>
<evidence type="ECO:0000256" key="12">
    <source>
        <dbReference type="ARBA" id="ARBA00083354"/>
    </source>
</evidence>
<evidence type="ECO:0000259" key="15">
    <source>
        <dbReference type="Pfam" id="PF01676"/>
    </source>
</evidence>
<evidence type="ECO:0000256" key="11">
    <source>
        <dbReference type="ARBA" id="ARBA00071648"/>
    </source>
</evidence>
<dbReference type="EMBL" id="JARQWQ010000044">
    <property type="protein sequence ID" value="KAK2558517.1"/>
    <property type="molecule type" value="Genomic_DNA"/>
</dbReference>
<feature type="domain" description="Metalloenzyme" evidence="15">
    <location>
        <begin position="7"/>
        <end position="472"/>
    </location>
</feature>
<evidence type="ECO:0000256" key="14">
    <source>
        <dbReference type="PIRSR" id="PIRSR001492-3"/>
    </source>
</evidence>
<evidence type="ECO:0000313" key="17">
    <source>
        <dbReference type="EMBL" id="KAK2558517.1"/>
    </source>
</evidence>
<comment type="function">
    <text evidence="3">Catalyzes the interconversion of 2-phosphoglycerate and 3-phosphoglycerate.</text>
</comment>
<name>A0AAD9QC10_ACRCE</name>
<comment type="cofactor">
    <cofactor evidence="2">
        <name>Mn(2+)</name>
        <dbReference type="ChEBI" id="CHEBI:29035"/>
    </cofactor>
</comment>
<gene>
    <name evidence="17" type="ORF">P5673_019234</name>
</gene>
<reference evidence="17" key="1">
    <citation type="journal article" date="2023" name="G3 (Bethesda)">
        <title>Whole genome assembly and annotation of the endangered Caribbean coral Acropora cervicornis.</title>
        <authorList>
            <person name="Selwyn J.D."/>
            <person name="Vollmer S.V."/>
        </authorList>
    </citation>
    <scope>NUCLEOTIDE SEQUENCE</scope>
    <source>
        <strain evidence="17">K2</strain>
    </source>
</reference>
<dbReference type="GO" id="GO:0030145">
    <property type="term" value="F:manganese ion binding"/>
    <property type="evidence" value="ECO:0007669"/>
    <property type="project" value="InterPro"/>
</dbReference>
<dbReference type="Proteomes" id="UP001249851">
    <property type="component" value="Unassembled WGS sequence"/>
</dbReference>
<evidence type="ECO:0000256" key="1">
    <source>
        <dbReference type="ARBA" id="ARBA00000370"/>
    </source>
</evidence>
<feature type="domain" description="BPG-independent PGAM N-terminal" evidence="16">
    <location>
        <begin position="86"/>
        <end position="302"/>
    </location>
</feature>
<evidence type="ECO:0000259" key="16">
    <source>
        <dbReference type="Pfam" id="PF06415"/>
    </source>
</evidence>
<dbReference type="SUPFAM" id="SSF64158">
    <property type="entry name" value="2,3-Bisphosphoglycerate-independent phosphoglycerate mutase, substrate-binding domain"/>
    <property type="match status" value="1"/>
</dbReference>
<dbReference type="InterPro" id="IPR017850">
    <property type="entry name" value="Alkaline_phosphatase_core_sf"/>
</dbReference>
<comment type="similarity">
    <text evidence="5">Belongs to the BPG-independent phosphoglycerate mutase family.</text>
</comment>
<sequence>MAKVQRNVCLIVIDGWGISESKEGNAILNANVPVMDKLCSGQHNAYTTLDASGLSVGLPGGLMGNSEVGHLNIGAGRVLYQDIVRINMTSDNKEFAKNEVLAAAAERAKAGNGRLHYLGLVSDGGVHAHINHLESLIDAAKELSVPKCFIQFFSDGRDTSPTSGVTYVDRVLKKLKEINYGSLATVVGRYYAMDRDKRWERIKIAYEGLVQEKGEATTPDKLIEVIKGRYEAEGDKHETDEFLKPIIVDPEGRVKDGDTLCFIDFRSDRMREISEAFGIKPPFETDVIPKDLHQITMTQYKKEFPFPVLFPPVVLTNVLAEWLSSENVPQFHCAVEKQFEGETRSMVPSPKVATYDLKPEMSAEGVGQEMCKAIRSGQYPFVMCNFAPPDMVGHTGKYEPAIKGCEATDLAIGEIFKACEETGYVMMVTADHGNAEQMYIPLVMTGGLKFKEITHNAALCDVAPTVLDVMGLPIPKDMTGQSLLAK</sequence>
<dbReference type="NCBIfam" id="TIGR01307">
    <property type="entry name" value="pgm_bpd_ind"/>
    <property type="match status" value="1"/>
</dbReference>
<dbReference type="FunFam" id="3.40.1450.10:FF:000001">
    <property type="entry name" value="2,3-bisphosphoglycerate-independent phosphoglycerate mutase"/>
    <property type="match status" value="1"/>
</dbReference>
<dbReference type="Gene3D" id="3.40.720.10">
    <property type="entry name" value="Alkaline Phosphatase, subunit A"/>
    <property type="match status" value="1"/>
</dbReference>
<feature type="binding site" evidence="14">
    <location>
        <position position="394"/>
    </location>
    <ligand>
        <name>Mn(2+)</name>
        <dbReference type="ChEBI" id="CHEBI:29035"/>
        <label>1</label>
    </ligand>
</feature>
<feature type="binding site" evidence="14">
    <location>
        <position position="66"/>
    </location>
    <ligand>
        <name>Mn(2+)</name>
        <dbReference type="ChEBI" id="CHEBI:29035"/>
        <label>2</label>
    </ligand>
</feature>
<dbReference type="PANTHER" id="PTHR31637:SF0">
    <property type="entry name" value="2,3-BISPHOSPHOGLYCERATE-INDEPENDENT PHOSPHOGLYCERATE MUTASE"/>
    <property type="match status" value="1"/>
</dbReference>
<keyword evidence="10" id="KW-0413">Isomerase</keyword>
<evidence type="ECO:0000256" key="2">
    <source>
        <dbReference type="ARBA" id="ARBA00001936"/>
    </source>
</evidence>
<dbReference type="AlphaFoldDB" id="A0AAD9QC10"/>
<evidence type="ECO:0000256" key="10">
    <source>
        <dbReference type="ARBA" id="ARBA00023235"/>
    </source>
</evidence>
<dbReference type="GO" id="GO:0004619">
    <property type="term" value="F:phosphoglycerate mutase activity"/>
    <property type="evidence" value="ECO:0007669"/>
    <property type="project" value="UniProtKB-EC"/>
</dbReference>
<evidence type="ECO:0000256" key="5">
    <source>
        <dbReference type="ARBA" id="ARBA00008819"/>
    </source>
</evidence>
<dbReference type="SUPFAM" id="SSF53649">
    <property type="entry name" value="Alkaline phosphatase-like"/>
    <property type="match status" value="1"/>
</dbReference>
<reference evidence="17" key="2">
    <citation type="journal article" date="2023" name="Science">
        <title>Genomic signatures of disease resistance in endangered staghorn corals.</title>
        <authorList>
            <person name="Vollmer S.V."/>
            <person name="Selwyn J.D."/>
            <person name="Despard B.A."/>
            <person name="Roesel C.L."/>
        </authorList>
    </citation>
    <scope>NUCLEOTIDE SEQUENCE</scope>
    <source>
        <strain evidence="17">K2</strain>
    </source>
</reference>
<dbReference type="HAMAP" id="MF_01038">
    <property type="entry name" value="GpmI"/>
    <property type="match status" value="1"/>
</dbReference>
<organism evidence="17 18">
    <name type="scientific">Acropora cervicornis</name>
    <name type="common">Staghorn coral</name>
    <dbReference type="NCBI Taxonomy" id="6130"/>
    <lineage>
        <taxon>Eukaryota</taxon>
        <taxon>Metazoa</taxon>
        <taxon>Cnidaria</taxon>
        <taxon>Anthozoa</taxon>
        <taxon>Hexacorallia</taxon>
        <taxon>Scleractinia</taxon>
        <taxon>Astrocoeniina</taxon>
        <taxon>Acroporidae</taxon>
        <taxon>Acropora</taxon>
    </lineage>
</organism>
<keyword evidence="8" id="KW-0324">Glycolysis</keyword>
<dbReference type="CDD" id="cd16010">
    <property type="entry name" value="iPGM"/>
    <property type="match status" value="1"/>
</dbReference>
<dbReference type="GO" id="GO:0006007">
    <property type="term" value="P:glucose catabolic process"/>
    <property type="evidence" value="ECO:0007669"/>
    <property type="project" value="InterPro"/>
</dbReference>
<dbReference type="GO" id="GO:0006096">
    <property type="term" value="P:glycolytic process"/>
    <property type="evidence" value="ECO:0007669"/>
    <property type="project" value="UniProtKB-KW"/>
</dbReference>
<feature type="binding site" evidence="14">
    <location>
        <position position="432"/>
    </location>
    <ligand>
        <name>Mn(2+)</name>
        <dbReference type="ChEBI" id="CHEBI:29035"/>
        <label>2</label>
    </ligand>
</feature>
<feature type="active site" description="Phosphoserine intermediate" evidence="13">
    <location>
        <position position="66"/>
    </location>
</feature>
<protein>
    <recommendedName>
        <fullName evidence="11">2,3-bisphosphoglycerate-independent phosphoglycerate mutase</fullName>
        <ecNumber evidence="6">5.4.2.12</ecNumber>
    </recommendedName>
    <alternativeName>
        <fullName evidence="12">Cofactor-independent phosphoglycerate mutase homolog</fullName>
    </alternativeName>
</protein>
<keyword evidence="7 14" id="KW-0479">Metal-binding</keyword>
<proteinExistence type="inferred from homology"/>
<dbReference type="PANTHER" id="PTHR31637">
    <property type="entry name" value="2,3-BISPHOSPHOGLYCERATE-INDEPENDENT PHOSPHOGLYCERATE MUTASE"/>
    <property type="match status" value="1"/>
</dbReference>
<keyword evidence="18" id="KW-1185">Reference proteome</keyword>
<evidence type="ECO:0000256" key="9">
    <source>
        <dbReference type="ARBA" id="ARBA00023211"/>
    </source>
</evidence>
<evidence type="ECO:0000256" key="6">
    <source>
        <dbReference type="ARBA" id="ARBA00012026"/>
    </source>
</evidence>
<comment type="caution">
    <text evidence="17">The sequence shown here is derived from an EMBL/GenBank/DDBJ whole genome shotgun (WGS) entry which is preliminary data.</text>
</comment>
<dbReference type="Pfam" id="PF06415">
    <property type="entry name" value="iPGM_N"/>
    <property type="match status" value="1"/>
</dbReference>
<accession>A0AAD9QC10</accession>
<feature type="binding site" evidence="14">
    <location>
        <position position="390"/>
    </location>
    <ligand>
        <name>Mn(2+)</name>
        <dbReference type="ChEBI" id="CHEBI:29035"/>
        <label>1</label>
    </ligand>
</feature>
<evidence type="ECO:0000256" key="8">
    <source>
        <dbReference type="ARBA" id="ARBA00023152"/>
    </source>
</evidence>
<dbReference type="EC" id="5.4.2.12" evidence="6"/>
<evidence type="ECO:0000256" key="3">
    <source>
        <dbReference type="ARBA" id="ARBA00002315"/>
    </source>
</evidence>
<dbReference type="InterPro" id="IPR005995">
    <property type="entry name" value="Pgm_bpd_ind"/>
</dbReference>
<dbReference type="InterPro" id="IPR006124">
    <property type="entry name" value="Metalloenzyme"/>
</dbReference>
<evidence type="ECO:0000313" key="18">
    <source>
        <dbReference type="Proteomes" id="UP001249851"/>
    </source>
</evidence>
<dbReference type="InterPro" id="IPR036646">
    <property type="entry name" value="PGAM_B_sf"/>
</dbReference>